<feature type="domain" description="Toprim" evidence="14">
    <location>
        <begin position="261"/>
        <end position="342"/>
    </location>
</feature>
<dbReference type="InterPro" id="IPR013264">
    <property type="entry name" value="DNAG_N"/>
</dbReference>
<organism evidence="15 16">
    <name type="scientific">Anaeroselena agilis</name>
    <dbReference type="NCBI Taxonomy" id="3063788"/>
    <lineage>
        <taxon>Bacteria</taxon>
        <taxon>Bacillati</taxon>
        <taxon>Bacillota</taxon>
        <taxon>Negativicutes</taxon>
        <taxon>Acetonemataceae</taxon>
        <taxon>Anaeroselena</taxon>
    </lineage>
</organism>
<dbReference type="PANTHER" id="PTHR30313:SF2">
    <property type="entry name" value="DNA PRIMASE"/>
    <property type="match status" value="1"/>
</dbReference>
<sequence length="599" mass="66188">MKDAVFDDFIDRLRSQSDIVSVISEYVPLKKRGKNYWGCCPFHHEKTPSFSVTPDKGFFYCFGCQSGGNVFNFLMKLENLTFMEAVKKLAAKLNVPVPEKEKSEQERQAEREMAGLLKANATASDFFHACLTKTSYGKAAREYLKARGVDDETVAAFRLGFAPKAWDKLTTALTSRGFTADALAKAGLAVARTGGDGVYDRFRDRIMFPIADARGRVIGFGGRVMDGSQPKYLNTAETPVFNKRYVLYGFDLAYQAIKQAGKAIVVEGYMDLIALHASGIKNAVASLGTSFTPEQARQLARHVEEIYFAYDSDAAGQNATLRALATVRALGLAVRVITLPDGKDPDEFIRRHGADAFRALMDQAPALLAYQVSQALQTNDYSSASGKMGVLAQAIPALAEAPDLAEVNEHIRMLSQTLGIHEEDIRREIRKNQQKDKAANRGQNSNVLSLTQKLAPKTVAAERQLIRLMLEDRSVIPYVQAELTGEDIQGGERKTIINSLFTAYNMGKSPAADGLALGLPEAAATELSNIMVMEIQLNDISRVVDDCIRIIRVARLEPLIMVHSLRAEEFLRLGDESNYRQELAESQRIKDEISKLHQA</sequence>
<accession>A0ABU3NYQ1</accession>
<evidence type="ECO:0000256" key="12">
    <source>
        <dbReference type="HAMAP-Rule" id="MF_00974"/>
    </source>
</evidence>
<comment type="cofactor">
    <cofactor evidence="12 13">
        <name>Zn(2+)</name>
        <dbReference type="ChEBI" id="CHEBI:29105"/>
    </cofactor>
    <text evidence="12 13">Binds 1 zinc ion per monomer.</text>
</comment>
<dbReference type="InterPro" id="IPR002694">
    <property type="entry name" value="Znf_CHC2"/>
</dbReference>
<dbReference type="SMART" id="SM00400">
    <property type="entry name" value="ZnF_CHCC"/>
    <property type="match status" value="1"/>
</dbReference>
<evidence type="ECO:0000256" key="1">
    <source>
        <dbReference type="ARBA" id="ARBA00022478"/>
    </source>
</evidence>
<dbReference type="Pfam" id="PF13155">
    <property type="entry name" value="Toprim_2"/>
    <property type="match status" value="1"/>
</dbReference>
<proteinExistence type="inferred from homology"/>
<keyword evidence="2 12" id="KW-0639">Primosome</keyword>
<dbReference type="InterPro" id="IPR006171">
    <property type="entry name" value="TOPRIM_dom"/>
</dbReference>
<keyword evidence="11 12" id="KW-0804">Transcription</keyword>
<comment type="function">
    <text evidence="12 13">RNA polymerase that catalyzes the synthesis of short RNA molecules used as primers for DNA polymerase during DNA replication.</text>
</comment>
<dbReference type="EC" id="2.7.7.101" evidence="12"/>
<dbReference type="Pfam" id="PF10410">
    <property type="entry name" value="DnaB_bind"/>
    <property type="match status" value="1"/>
</dbReference>
<dbReference type="PANTHER" id="PTHR30313">
    <property type="entry name" value="DNA PRIMASE"/>
    <property type="match status" value="1"/>
</dbReference>
<evidence type="ECO:0000256" key="11">
    <source>
        <dbReference type="ARBA" id="ARBA00023163"/>
    </source>
</evidence>
<keyword evidence="10 12" id="KW-0238">DNA-binding</keyword>
<dbReference type="HAMAP" id="MF_00974">
    <property type="entry name" value="DNA_primase_DnaG"/>
    <property type="match status" value="1"/>
</dbReference>
<dbReference type="RefSeq" id="WP_413780425.1">
    <property type="nucleotide sequence ID" value="NZ_JAUOZS010000001.1"/>
</dbReference>
<dbReference type="InterPro" id="IPR050219">
    <property type="entry name" value="DnaG_primase"/>
</dbReference>
<evidence type="ECO:0000313" key="15">
    <source>
        <dbReference type="EMBL" id="MDT8901927.1"/>
    </source>
</evidence>
<dbReference type="Gene3D" id="3.40.1360.10">
    <property type="match status" value="1"/>
</dbReference>
<keyword evidence="4 12" id="KW-0548">Nucleotidyltransferase</keyword>
<keyword evidence="3 12" id="KW-0808">Transferase</keyword>
<feature type="zinc finger region" description="CHC2-type" evidence="12">
    <location>
        <begin position="40"/>
        <end position="64"/>
    </location>
</feature>
<dbReference type="InterPro" id="IPR036977">
    <property type="entry name" value="DNA_primase_Znf_CHC2"/>
</dbReference>
<comment type="subunit">
    <text evidence="12">Monomer. Interacts with DnaB.</text>
</comment>
<dbReference type="Pfam" id="PF01807">
    <property type="entry name" value="Zn_ribbon_DnaG"/>
    <property type="match status" value="1"/>
</dbReference>
<comment type="domain">
    <text evidence="12">Contains an N-terminal zinc-binding domain, a central core domain that contains the primase activity, and a C-terminal DnaB-binding domain.</text>
</comment>
<evidence type="ECO:0000256" key="2">
    <source>
        <dbReference type="ARBA" id="ARBA00022515"/>
    </source>
</evidence>
<dbReference type="PIRSF" id="PIRSF002811">
    <property type="entry name" value="DnaG"/>
    <property type="match status" value="1"/>
</dbReference>
<dbReference type="Gene3D" id="1.10.860.10">
    <property type="entry name" value="DNAb Helicase, Chain A"/>
    <property type="match status" value="1"/>
</dbReference>
<evidence type="ECO:0000256" key="8">
    <source>
        <dbReference type="ARBA" id="ARBA00022833"/>
    </source>
</evidence>
<evidence type="ECO:0000256" key="4">
    <source>
        <dbReference type="ARBA" id="ARBA00022695"/>
    </source>
</evidence>
<dbReference type="InterPro" id="IPR030846">
    <property type="entry name" value="DnaG_bac"/>
</dbReference>
<keyword evidence="1 12" id="KW-0240">DNA-directed RNA polymerase</keyword>
<gene>
    <name evidence="12 15" type="primary">dnaG</name>
    <name evidence="15" type="ORF">Q4T40_11795</name>
</gene>
<dbReference type="CDD" id="cd03364">
    <property type="entry name" value="TOPRIM_DnaG_primases"/>
    <property type="match status" value="1"/>
</dbReference>
<evidence type="ECO:0000256" key="10">
    <source>
        <dbReference type="ARBA" id="ARBA00023125"/>
    </source>
</evidence>
<dbReference type="SUPFAM" id="SSF57783">
    <property type="entry name" value="Zinc beta-ribbon"/>
    <property type="match status" value="1"/>
</dbReference>
<dbReference type="Gene3D" id="3.90.980.10">
    <property type="entry name" value="DNA primase, catalytic core, N-terminal domain"/>
    <property type="match status" value="1"/>
</dbReference>
<keyword evidence="7 12" id="KW-0863">Zinc-finger</keyword>
<name>A0ABU3NYQ1_9FIRM</name>
<keyword evidence="9" id="KW-0460">Magnesium</keyword>
<dbReference type="Pfam" id="PF08275">
    <property type="entry name" value="DNAG_N"/>
    <property type="match status" value="1"/>
</dbReference>
<dbReference type="SMART" id="SM00493">
    <property type="entry name" value="TOPRIM"/>
    <property type="match status" value="1"/>
</dbReference>
<keyword evidence="5 12" id="KW-0235">DNA replication</keyword>
<evidence type="ECO:0000256" key="6">
    <source>
        <dbReference type="ARBA" id="ARBA00022723"/>
    </source>
</evidence>
<comment type="caution">
    <text evidence="15">The sequence shown here is derived from an EMBL/GenBank/DDBJ whole genome shotgun (WGS) entry which is preliminary data.</text>
</comment>
<evidence type="ECO:0000313" key="16">
    <source>
        <dbReference type="Proteomes" id="UP001254848"/>
    </source>
</evidence>
<dbReference type="Gene3D" id="3.90.580.10">
    <property type="entry name" value="Zinc finger, CHC2-type domain"/>
    <property type="match status" value="1"/>
</dbReference>
<dbReference type="InterPro" id="IPR037068">
    <property type="entry name" value="DNA_primase_core_N_sf"/>
</dbReference>
<evidence type="ECO:0000256" key="3">
    <source>
        <dbReference type="ARBA" id="ARBA00022679"/>
    </source>
</evidence>
<reference evidence="15 16" key="1">
    <citation type="submission" date="2023-07" db="EMBL/GenBank/DDBJ databases">
        <title>The novel representative of Negativicutes class, Anaeroselena agilis gen. nov. sp. nov.</title>
        <authorList>
            <person name="Prokofeva M.I."/>
            <person name="Elcheninov A.G."/>
            <person name="Klyukina A."/>
            <person name="Kublanov I.V."/>
            <person name="Frolov E.N."/>
            <person name="Podosokorskaya O.A."/>
        </authorList>
    </citation>
    <scope>NUCLEOTIDE SEQUENCE [LARGE SCALE GENOMIC DNA]</scope>
    <source>
        <strain evidence="15 16">4137-cl</strain>
    </source>
</reference>
<dbReference type="PROSITE" id="PS50880">
    <property type="entry name" value="TOPRIM"/>
    <property type="match status" value="1"/>
</dbReference>
<dbReference type="InterPro" id="IPR019475">
    <property type="entry name" value="DNA_primase_DnaB-bd"/>
</dbReference>
<keyword evidence="6 12" id="KW-0479">Metal-binding</keyword>
<dbReference type="EMBL" id="JAUOZS010000001">
    <property type="protein sequence ID" value="MDT8901927.1"/>
    <property type="molecule type" value="Genomic_DNA"/>
</dbReference>
<evidence type="ECO:0000256" key="7">
    <source>
        <dbReference type="ARBA" id="ARBA00022771"/>
    </source>
</evidence>
<comment type="similarity">
    <text evidence="12 13">Belongs to the DnaG primase family.</text>
</comment>
<dbReference type="Proteomes" id="UP001254848">
    <property type="component" value="Unassembled WGS sequence"/>
</dbReference>
<evidence type="ECO:0000256" key="5">
    <source>
        <dbReference type="ARBA" id="ARBA00022705"/>
    </source>
</evidence>
<evidence type="ECO:0000259" key="14">
    <source>
        <dbReference type="PROSITE" id="PS50880"/>
    </source>
</evidence>
<dbReference type="InterPro" id="IPR034151">
    <property type="entry name" value="TOPRIM_DnaG_bac"/>
</dbReference>
<evidence type="ECO:0000256" key="13">
    <source>
        <dbReference type="PIRNR" id="PIRNR002811"/>
    </source>
</evidence>
<comment type="catalytic activity">
    <reaction evidence="12">
        <text>ssDNA + n NTP = ssDNA/pppN(pN)n-1 hybrid + (n-1) diphosphate.</text>
        <dbReference type="EC" id="2.7.7.101"/>
    </reaction>
</comment>
<dbReference type="SUPFAM" id="SSF56731">
    <property type="entry name" value="DNA primase core"/>
    <property type="match status" value="1"/>
</dbReference>
<protein>
    <recommendedName>
        <fullName evidence="12 13">DNA primase</fullName>
        <ecNumber evidence="12">2.7.7.101</ecNumber>
    </recommendedName>
</protein>
<dbReference type="NCBIfam" id="TIGR01391">
    <property type="entry name" value="dnaG"/>
    <property type="match status" value="1"/>
</dbReference>
<dbReference type="InterPro" id="IPR016136">
    <property type="entry name" value="DNA_helicase_N/primase_C"/>
</dbReference>
<dbReference type="InterPro" id="IPR006295">
    <property type="entry name" value="DNA_primase_DnaG"/>
</dbReference>
<keyword evidence="16" id="KW-1185">Reference proteome</keyword>
<evidence type="ECO:0000256" key="9">
    <source>
        <dbReference type="ARBA" id="ARBA00022842"/>
    </source>
</evidence>
<keyword evidence="8 12" id="KW-0862">Zinc</keyword>